<evidence type="ECO:0000313" key="3">
    <source>
        <dbReference type="Proteomes" id="UP001431775"/>
    </source>
</evidence>
<accession>A0ABT6Q974</accession>
<feature type="chain" id="PRO_5046390523" description="Secreted protein" evidence="1">
    <location>
        <begin position="27"/>
        <end position="307"/>
    </location>
</feature>
<keyword evidence="3" id="KW-1185">Reference proteome</keyword>
<dbReference type="RefSeq" id="WP_281463055.1">
    <property type="nucleotide sequence ID" value="NZ_JASBAN010000001.1"/>
</dbReference>
<evidence type="ECO:0000313" key="2">
    <source>
        <dbReference type="EMBL" id="MDI2113451.1"/>
    </source>
</evidence>
<reference evidence="2" key="1">
    <citation type="submission" date="2023-05" db="EMBL/GenBank/DDBJ databases">
        <title>Whole genome sequence of Commensalibacter sp.</title>
        <authorList>
            <person name="Charoenyingcharoen P."/>
            <person name="Yukphan P."/>
        </authorList>
    </citation>
    <scope>NUCLEOTIDE SEQUENCE</scope>
    <source>
        <strain evidence="2">TBRC 10068</strain>
    </source>
</reference>
<name>A0ABT6Q974_9PROT</name>
<feature type="signal peptide" evidence="1">
    <location>
        <begin position="1"/>
        <end position="26"/>
    </location>
</feature>
<dbReference type="Proteomes" id="UP001431775">
    <property type="component" value="Unassembled WGS sequence"/>
</dbReference>
<comment type="caution">
    <text evidence="2">The sequence shown here is derived from an EMBL/GenBank/DDBJ whole genome shotgun (WGS) entry which is preliminary data.</text>
</comment>
<keyword evidence="1" id="KW-0732">Signal</keyword>
<dbReference type="EMBL" id="JASBAN010000001">
    <property type="protein sequence ID" value="MDI2113451.1"/>
    <property type="molecule type" value="Genomic_DNA"/>
</dbReference>
<organism evidence="2 3">
    <name type="scientific">Commensalibacter nepenthis</name>
    <dbReference type="NCBI Taxonomy" id="3043872"/>
    <lineage>
        <taxon>Bacteria</taxon>
        <taxon>Pseudomonadati</taxon>
        <taxon>Pseudomonadota</taxon>
        <taxon>Alphaproteobacteria</taxon>
        <taxon>Acetobacterales</taxon>
        <taxon>Acetobacteraceae</taxon>
    </lineage>
</organism>
<protein>
    <recommendedName>
        <fullName evidence="4">Secreted protein</fullName>
    </recommendedName>
</protein>
<evidence type="ECO:0000256" key="1">
    <source>
        <dbReference type="SAM" id="SignalP"/>
    </source>
</evidence>
<proteinExistence type="predicted"/>
<sequence>MKNHLIFKMNIIFFLCFIMGGMNALATEPNAIDEMPKSCQRIAPEKLIFDLPLYTQELTQSQQIQIRAIIDDARMQACILQMQYDGLLQQIIALLFENSEDISEQLKPFYDQLSSVVQSRTENKLKAVASIRKLLSEKEWQNGIIAYARFITSKNEYIKQQIALQQFSEKLMMGNNSPNAQIIFAVPQFYCVINNSKIQILVQIILTLSSTYIQERDFANSVRRYNIESCHILRDKYQYVEQFLKMMTTSGVEVDEQQRQTILKQLAIKEYLLEINQIQTISSLFQMLTQAQKNQLREKYMLLKNIL</sequence>
<gene>
    <name evidence="2" type="ORF">QJV33_09220</name>
</gene>
<evidence type="ECO:0008006" key="4">
    <source>
        <dbReference type="Google" id="ProtNLM"/>
    </source>
</evidence>